<dbReference type="GO" id="GO:0006313">
    <property type="term" value="P:DNA transposition"/>
    <property type="evidence" value="ECO:0007669"/>
    <property type="project" value="InterPro"/>
</dbReference>
<evidence type="ECO:0000313" key="3">
    <source>
        <dbReference type="Proteomes" id="UP000189681"/>
    </source>
</evidence>
<accession>A0A1V4AWJ0</accession>
<gene>
    <name evidence="2" type="ORF">AYP45_02890</name>
</gene>
<dbReference type="SUPFAM" id="SSF143422">
    <property type="entry name" value="Transposase IS200-like"/>
    <property type="match status" value="1"/>
</dbReference>
<dbReference type="Proteomes" id="UP000189681">
    <property type="component" value="Unassembled WGS sequence"/>
</dbReference>
<dbReference type="Pfam" id="PF01797">
    <property type="entry name" value="Y1_Tnp"/>
    <property type="match status" value="1"/>
</dbReference>
<evidence type="ECO:0000313" key="2">
    <source>
        <dbReference type="EMBL" id="OOP57503.1"/>
    </source>
</evidence>
<reference evidence="2 3" key="1">
    <citation type="journal article" date="2017" name="Water Res.">
        <title>Discovery and metagenomic analysis of an anammox bacterial enrichment related to Candidatus "Brocadia caroliniensis" in a full-scale glycerol-fed nitritation-denitritation separate centrate treatment process.</title>
        <authorList>
            <person name="Park H."/>
            <person name="Brotto A.C."/>
            <person name="van Loosdrecht M.C."/>
            <person name="Chandran K."/>
        </authorList>
    </citation>
    <scope>NUCLEOTIDE SEQUENCE [LARGE SCALE GENOMIC DNA]</scope>
    <source>
        <strain evidence="2">26THWARD</strain>
    </source>
</reference>
<comment type="caution">
    <text evidence="2">The sequence shown here is derived from an EMBL/GenBank/DDBJ whole genome shotgun (WGS) entry which is preliminary data.</text>
</comment>
<dbReference type="GO" id="GO:0003677">
    <property type="term" value="F:DNA binding"/>
    <property type="evidence" value="ECO:0007669"/>
    <property type="project" value="InterPro"/>
</dbReference>
<evidence type="ECO:0000259" key="1">
    <source>
        <dbReference type="Pfam" id="PF01797"/>
    </source>
</evidence>
<name>A0A1V4AWJ0_9BACT</name>
<dbReference type="InterPro" id="IPR002686">
    <property type="entry name" value="Transposase_17"/>
</dbReference>
<feature type="domain" description="Transposase IS200-like" evidence="1">
    <location>
        <begin position="1"/>
        <end position="71"/>
    </location>
</feature>
<dbReference type="InterPro" id="IPR036515">
    <property type="entry name" value="Transposase_17_sf"/>
</dbReference>
<dbReference type="GO" id="GO:0004803">
    <property type="term" value="F:transposase activity"/>
    <property type="evidence" value="ECO:0007669"/>
    <property type="project" value="InterPro"/>
</dbReference>
<dbReference type="Gene3D" id="3.30.70.1290">
    <property type="entry name" value="Transposase IS200-like"/>
    <property type="match status" value="1"/>
</dbReference>
<organism evidence="2 3">
    <name type="scientific">Candidatus Brocadia carolinensis</name>
    <dbReference type="NCBI Taxonomy" id="1004156"/>
    <lineage>
        <taxon>Bacteria</taxon>
        <taxon>Pseudomonadati</taxon>
        <taxon>Planctomycetota</taxon>
        <taxon>Candidatus Brocadiia</taxon>
        <taxon>Candidatus Brocadiales</taxon>
        <taxon>Candidatus Brocadiaceae</taxon>
        <taxon>Candidatus Brocadia</taxon>
    </lineage>
</organism>
<sequence>MNGYTEHLHCLLGLNADMSISKAMHLIKGESSFWINKQKITPYTFEWADEYFAVSVSESMLDKVRFYISSQEEHHKKVTFDQEYEEFVRKYYFGSHG</sequence>
<dbReference type="AlphaFoldDB" id="A0A1V4AWJ0"/>
<dbReference type="STRING" id="1004156.AYP45_02890"/>
<proteinExistence type="predicted"/>
<protein>
    <recommendedName>
        <fullName evidence="1">Transposase IS200-like domain-containing protein</fullName>
    </recommendedName>
</protein>
<dbReference type="EMBL" id="AYTS01000026">
    <property type="protein sequence ID" value="OOP57503.1"/>
    <property type="molecule type" value="Genomic_DNA"/>
</dbReference>